<organism evidence="3 4">
    <name type="scientific">Plakobranchus ocellatus</name>
    <dbReference type="NCBI Taxonomy" id="259542"/>
    <lineage>
        <taxon>Eukaryota</taxon>
        <taxon>Metazoa</taxon>
        <taxon>Spiralia</taxon>
        <taxon>Lophotrochozoa</taxon>
        <taxon>Mollusca</taxon>
        <taxon>Gastropoda</taxon>
        <taxon>Heterobranchia</taxon>
        <taxon>Euthyneura</taxon>
        <taxon>Panpulmonata</taxon>
        <taxon>Sacoglossa</taxon>
        <taxon>Placobranchoidea</taxon>
        <taxon>Plakobranchidae</taxon>
        <taxon>Plakobranchus</taxon>
    </lineage>
</organism>
<dbReference type="CDD" id="cd00037">
    <property type="entry name" value="CLECT"/>
    <property type="match status" value="2"/>
</dbReference>
<dbReference type="AlphaFoldDB" id="A0AAV4BTN9"/>
<keyword evidence="1" id="KW-1015">Disulfide bond</keyword>
<evidence type="ECO:0000256" key="1">
    <source>
        <dbReference type="ARBA" id="ARBA00023157"/>
    </source>
</evidence>
<dbReference type="PROSITE" id="PS00615">
    <property type="entry name" value="C_TYPE_LECTIN_1"/>
    <property type="match status" value="1"/>
</dbReference>
<dbReference type="InterPro" id="IPR016187">
    <property type="entry name" value="CTDL_fold"/>
</dbReference>
<feature type="domain" description="C-type lectin" evidence="2">
    <location>
        <begin position="122"/>
        <end position="250"/>
    </location>
</feature>
<feature type="non-terminal residue" evidence="3">
    <location>
        <position position="1"/>
    </location>
</feature>
<dbReference type="PANTHER" id="PTHR22803">
    <property type="entry name" value="MANNOSE, PHOSPHOLIPASE, LECTIN RECEPTOR RELATED"/>
    <property type="match status" value="1"/>
</dbReference>
<dbReference type="Pfam" id="PF00059">
    <property type="entry name" value="Lectin_C"/>
    <property type="match status" value="2"/>
</dbReference>
<evidence type="ECO:0000313" key="3">
    <source>
        <dbReference type="EMBL" id="GFO23841.1"/>
    </source>
</evidence>
<dbReference type="Proteomes" id="UP000735302">
    <property type="component" value="Unassembled WGS sequence"/>
</dbReference>
<comment type="caution">
    <text evidence="3">The sequence shown here is derived from an EMBL/GenBank/DDBJ whole genome shotgun (WGS) entry which is preliminary data.</text>
</comment>
<feature type="domain" description="C-type lectin" evidence="2">
    <location>
        <begin position="1"/>
        <end position="104"/>
    </location>
</feature>
<dbReference type="SUPFAM" id="SSF56436">
    <property type="entry name" value="C-type lectin-like"/>
    <property type="match status" value="2"/>
</dbReference>
<dbReference type="InterPro" id="IPR016186">
    <property type="entry name" value="C-type_lectin-like/link_sf"/>
</dbReference>
<evidence type="ECO:0000259" key="2">
    <source>
        <dbReference type="PROSITE" id="PS50041"/>
    </source>
</evidence>
<dbReference type="Gene3D" id="3.10.100.10">
    <property type="entry name" value="Mannose-Binding Protein A, subunit A"/>
    <property type="match status" value="2"/>
</dbReference>
<dbReference type="InterPro" id="IPR018378">
    <property type="entry name" value="C-type_lectin_CS"/>
</dbReference>
<protein>
    <submittedName>
        <fullName evidence="3">Mannose-binding protein c</fullName>
    </submittedName>
</protein>
<sequence length="259" mass="29619">SACRDVEGELVSIASPEENAFIKSLLKDDDATGVWFGLVFTQEDLRFEWDYIGRRSSISFTDWGNDELEISIDLPDDRDESKKLQCASFSKQHDWAWEPKACDESAGMKYVCKRWPIEKVCTSRTCFRLLEEKTMHFAAKYDCEDVGGYVATIRSQEESDAIKDFLDQVSYTHDGWGQPGSGVWLAGSDEDSEGNWYWEIGRQKFAMSYANWRKDEPNNAGRGEHCIVLAHDDWSWVDVDCSSRNFILCEIPDLNPVTG</sequence>
<reference evidence="3 4" key="1">
    <citation type="journal article" date="2021" name="Elife">
        <title>Chloroplast acquisition without the gene transfer in kleptoplastic sea slugs, Plakobranchus ocellatus.</title>
        <authorList>
            <person name="Maeda T."/>
            <person name="Takahashi S."/>
            <person name="Yoshida T."/>
            <person name="Shimamura S."/>
            <person name="Takaki Y."/>
            <person name="Nagai Y."/>
            <person name="Toyoda A."/>
            <person name="Suzuki Y."/>
            <person name="Arimoto A."/>
            <person name="Ishii H."/>
            <person name="Satoh N."/>
            <person name="Nishiyama T."/>
            <person name="Hasebe M."/>
            <person name="Maruyama T."/>
            <person name="Minagawa J."/>
            <person name="Obokata J."/>
            <person name="Shigenobu S."/>
        </authorList>
    </citation>
    <scope>NUCLEOTIDE SEQUENCE [LARGE SCALE GENOMIC DNA]</scope>
</reference>
<dbReference type="EMBL" id="BLXT01005539">
    <property type="protein sequence ID" value="GFO23841.1"/>
    <property type="molecule type" value="Genomic_DNA"/>
</dbReference>
<accession>A0AAV4BTN9</accession>
<gene>
    <name evidence="3" type="ORF">PoB_005034600</name>
</gene>
<keyword evidence="4" id="KW-1185">Reference proteome</keyword>
<dbReference type="SMART" id="SM00034">
    <property type="entry name" value="CLECT"/>
    <property type="match status" value="1"/>
</dbReference>
<name>A0AAV4BTN9_9GAST</name>
<dbReference type="InterPro" id="IPR001304">
    <property type="entry name" value="C-type_lectin-like"/>
</dbReference>
<evidence type="ECO:0000313" key="4">
    <source>
        <dbReference type="Proteomes" id="UP000735302"/>
    </source>
</evidence>
<dbReference type="InterPro" id="IPR050111">
    <property type="entry name" value="C-type_lectin/snaclec_domain"/>
</dbReference>
<proteinExistence type="predicted"/>
<dbReference type="PROSITE" id="PS50041">
    <property type="entry name" value="C_TYPE_LECTIN_2"/>
    <property type="match status" value="2"/>
</dbReference>